<reference evidence="7 8" key="1">
    <citation type="journal article" date="2024" name="BMC Biol.">
        <title>Comparative genomics of Ascetosporea gives new insight into the evolutionary basis for animal parasitism in Rhizaria.</title>
        <authorList>
            <person name="Hiltunen Thoren M."/>
            <person name="Onut-Brannstrom I."/>
            <person name="Alfjorden A."/>
            <person name="Peckova H."/>
            <person name="Swords F."/>
            <person name="Hooper C."/>
            <person name="Holzer A.S."/>
            <person name="Bass D."/>
            <person name="Burki F."/>
        </authorList>
    </citation>
    <scope>NUCLEOTIDE SEQUENCE [LARGE SCALE GENOMIC DNA]</scope>
    <source>
        <strain evidence="7">20-A016</strain>
    </source>
</reference>
<evidence type="ECO:0000256" key="2">
    <source>
        <dbReference type="ARBA" id="ARBA00005587"/>
    </source>
</evidence>
<evidence type="ECO:0000256" key="6">
    <source>
        <dbReference type="SAM" id="Phobius"/>
    </source>
</evidence>
<feature type="transmembrane region" description="Helical" evidence="6">
    <location>
        <begin position="40"/>
        <end position="61"/>
    </location>
</feature>
<comment type="subcellular location">
    <subcellularLocation>
        <location evidence="1">Membrane</location>
        <topology evidence="1">Multi-pass membrane protein</topology>
    </subcellularLocation>
</comment>
<proteinExistence type="inferred from homology"/>
<keyword evidence="5 6" id="KW-0472">Membrane</keyword>
<keyword evidence="8" id="KW-1185">Reference proteome</keyword>
<organism evidence="7 8">
    <name type="scientific">Bonamia ostreae</name>
    <dbReference type="NCBI Taxonomy" id="126728"/>
    <lineage>
        <taxon>Eukaryota</taxon>
        <taxon>Sar</taxon>
        <taxon>Rhizaria</taxon>
        <taxon>Endomyxa</taxon>
        <taxon>Ascetosporea</taxon>
        <taxon>Haplosporida</taxon>
        <taxon>Bonamia</taxon>
    </lineage>
</organism>
<feature type="transmembrane region" description="Helical" evidence="6">
    <location>
        <begin position="67"/>
        <end position="83"/>
    </location>
</feature>
<feature type="transmembrane region" description="Helical" evidence="6">
    <location>
        <begin position="95"/>
        <end position="113"/>
    </location>
</feature>
<evidence type="ECO:0000256" key="3">
    <source>
        <dbReference type="ARBA" id="ARBA00022692"/>
    </source>
</evidence>
<dbReference type="PANTHER" id="PTHR31123:SF1">
    <property type="entry name" value="ACCUMULATION OF DYADS PROTEIN 2-RELATED"/>
    <property type="match status" value="1"/>
</dbReference>
<evidence type="ECO:0000313" key="8">
    <source>
        <dbReference type="Proteomes" id="UP001439008"/>
    </source>
</evidence>
<name>A0ABV2AM07_9EUKA</name>
<accession>A0ABV2AM07</accession>
<evidence type="ECO:0000256" key="1">
    <source>
        <dbReference type="ARBA" id="ARBA00004141"/>
    </source>
</evidence>
<dbReference type="PANTHER" id="PTHR31123">
    <property type="entry name" value="ACCUMULATION OF DYADS PROTEIN 2-RELATED"/>
    <property type="match status" value="1"/>
</dbReference>
<sequence length="141" mass="15685">MTQIKIIPAKAIGLFAFSLTLLVTNIFNFIWQGNKTANPLFYISLTYYVGGVLQVVCGFIQLFSGDVFYSTILTSYGAFWLSSKGLLVTEKSDHGTALFCYFVWFALTVIFAMNALKRSIVLVIALSLMGLALVFLRDRAI</sequence>
<comment type="similarity">
    <text evidence="2">Belongs to the acetate uptake transporter (AceTr) (TC 2.A.96) family.</text>
</comment>
<feature type="transmembrane region" description="Helical" evidence="6">
    <location>
        <begin position="12"/>
        <end position="31"/>
    </location>
</feature>
<evidence type="ECO:0000256" key="5">
    <source>
        <dbReference type="ARBA" id="ARBA00023136"/>
    </source>
</evidence>
<evidence type="ECO:0000313" key="7">
    <source>
        <dbReference type="EMBL" id="MES1920717.1"/>
    </source>
</evidence>
<dbReference type="InterPro" id="IPR051633">
    <property type="entry name" value="AceTr"/>
</dbReference>
<feature type="transmembrane region" description="Helical" evidence="6">
    <location>
        <begin position="119"/>
        <end position="136"/>
    </location>
</feature>
<gene>
    <name evidence="7" type="ORF">MHBO_002358</name>
</gene>
<keyword evidence="3 6" id="KW-0812">Transmembrane</keyword>
<protein>
    <recommendedName>
        <fullName evidence="9">GPR1/FUN34/yaaH family protein</fullName>
    </recommendedName>
</protein>
<dbReference type="Proteomes" id="UP001439008">
    <property type="component" value="Unassembled WGS sequence"/>
</dbReference>
<dbReference type="EMBL" id="JBDODL010000820">
    <property type="protein sequence ID" value="MES1920717.1"/>
    <property type="molecule type" value="Genomic_DNA"/>
</dbReference>
<evidence type="ECO:0000256" key="4">
    <source>
        <dbReference type="ARBA" id="ARBA00022989"/>
    </source>
</evidence>
<dbReference type="Pfam" id="PF01184">
    <property type="entry name" value="Gpr1_Fun34_YaaH"/>
    <property type="match status" value="1"/>
</dbReference>
<dbReference type="InterPro" id="IPR000791">
    <property type="entry name" value="Gpr1/Fun34/SatP-like"/>
</dbReference>
<comment type="caution">
    <text evidence="7">The sequence shown here is derived from an EMBL/GenBank/DDBJ whole genome shotgun (WGS) entry which is preliminary data.</text>
</comment>
<evidence type="ECO:0008006" key="9">
    <source>
        <dbReference type="Google" id="ProtNLM"/>
    </source>
</evidence>
<keyword evidence="4 6" id="KW-1133">Transmembrane helix</keyword>